<keyword evidence="2" id="KW-0614">Plasmid</keyword>
<gene>
    <name evidence="2" type="ORF">P4B07_20470</name>
</gene>
<proteinExistence type="predicted"/>
<feature type="signal peptide" evidence="1">
    <location>
        <begin position="1"/>
        <end position="19"/>
    </location>
</feature>
<evidence type="ECO:0008006" key="4">
    <source>
        <dbReference type="Google" id="ProtNLM"/>
    </source>
</evidence>
<evidence type="ECO:0000313" key="3">
    <source>
        <dbReference type="Proteomes" id="UP001214094"/>
    </source>
</evidence>
<accession>A0ABY8HNE2</accession>
<dbReference type="RefSeq" id="WP_156400696.1">
    <property type="nucleotide sequence ID" value="NZ_CAXURO020000002.1"/>
</dbReference>
<name>A0ABY8HNE2_ENSAD</name>
<protein>
    <recommendedName>
        <fullName evidence="4">Lipoprotein</fullName>
    </recommendedName>
</protein>
<dbReference type="Proteomes" id="UP001214094">
    <property type="component" value="Plasmid unnamedA"/>
</dbReference>
<dbReference type="PROSITE" id="PS51257">
    <property type="entry name" value="PROKAR_LIPOPROTEIN"/>
    <property type="match status" value="1"/>
</dbReference>
<reference evidence="2 3" key="1">
    <citation type="submission" date="2023-03" db="EMBL/GenBank/DDBJ databases">
        <title>Comparative genome and transcriptome analysis combination mining strategies for increasing vitamin B12 production of Ensifer adhaerens strain.</title>
        <authorList>
            <person name="Yongheng L."/>
        </authorList>
    </citation>
    <scope>NUCLEOTIDE SEQUENCE [LARGE SCALE GENOMIC DNA]</scope>
    <source>
        <strain evidence="2 3">Casida A-T305</strain>
        <plasmid evidence="2 3">unnamedA</plasmid>
    </source>
</reference>
<keyword evidence="1" id="KW-0732">Signal</keyword>
<dbReference type="GeneID" id="42983348"/>
<keyword evidence="3" id="KW-1185">Reference proteome</keyword>
<evidence type="ECO:0000256" key="1">
    <source>
        <dbReference type="SAM" id="SignalP"/>
    </source>
</evidence>
<sequence>MRATILLAMVLALAGCSQTGGGGGGGGGYAADYEAGDGDYYHGIVAPR</sequence>
<organism evidence="2 3">
    <name type="scientific">Ensifer adhaerens</name>
    <name type="common">Sinorhizobium morelense</name>
    <dbReference type="NCBI Taxonomy" id="106592"/>
    <lineage>
        <taxon>Bacteria</taxon>
        <taxon>Pseudomonadati</taxon>
        <taxon>Pseudomonadota</taxon>
        <taxon>Alphaproteobacteria</taxon>
        <taxon>Hyphomicrobiales</taxon>
        <taxon>Rhizobiaceae</taxon>
        <taxon>Sinorhizobium/Ensifer group</taxon>
        <taxon>Ensifer</taxon>
    </lineage>
</organism>
<dbReference type="EMBL" id="CP121309">
    <property type="protein sequence ID" value="WFP93618.1"/>
    <property type="molecule type" value="Genomic_DNA"/>
</dbReference>
<geneLocation type="plasmid" evidence="2 3">
    <name>unnamedA</name>
</geneLocation>
<evidence type="ECO:0000313" key="2">
    <source>
        <dbReference type="EMBL" id="WFP93618.1"/>
    </source>
</evidence>
<feature type="chain" id="PRO_5046959360" description="Lipoprotein" evidence="1">
    <location>
        <begin position="20"/>
        <end position="48"/>
    </location>
</feature>